<evidence type="ECO:0000256" key="3">
    <source>
        <dbReference type="ARBA" id="ARBA00022801"/>
    </source>
</evidence>
<evidence type="ECO:0000256" key="4">
    <source>
        <dbReference type="ARBA" id="ARBA00022837"/>
    </source>
</evidence>
<feature type="chain" id="PRO_5046409536" evidence="5">
    <location>
        <begin position="20"/>
        <end position="527"/>
    </location>
</feature>
<dbReference type="InterPro" id="IPR000917">
    <property type="entry name" value="Sulfatase_N"/>
</dbReference>
<keyword evidence="8" id="KW-1185">Reference proteome</keyword>
<comment type="similarity">
    <text evidence="1">Belongs to the sulfatase family.</text>
</comment>
<dbReference type="InterPro" id="IPR024607">
    <property type="entry name" value="Sulfatase_CS"/>
</dbReference>
<gene>
    <name evidence="7" type="ORF">K1X11_011850</name>
</gene>
<reference evidence="7 8" key="1">
    <citation type="submission" date="2021-08" db="EMBL/GenBank/DDBJ databases">
        <authorList>
            <person name="Zhang D."/>
            <person name="Zhang A."/>
            <person name="Wang L."/>
        </authorList>
    </citation>
    <scope>NUCLEOTIDE SEQUENCE [LARGE SCALE GENOMIC DNA]</scope>
    <source>
        <strain evidence="7 8">WL0086</strain>
    </source>
</reference>
<evidence type="ECO:0000256" key="2">
    <source>
        <dbReference type="ARBA" id="ARBA00022723"/>
    </source>
</evidence>
<dbReference type="PANTHER" id="PTHR42693">
    <property type="entry name" value="ARYLSULFATASE FAMILY MEMBER"/>
    <property type="match status" value="1"/>
</dbReference>
<dbReference type="RefSeq" id="WP_221031973.1">
    <property type="nucleotide sequence ID" value="NZ_CP139781.1"/>
</dbReference>
<evidence type="ECO:0000313" key="8">
    <source>
        <dbReference type="Proteomes" id="UP000738431"/>
    </source>
</evidence>
<reference evidence="7 8" key="2">
    <citation type="submission" date="2023-12" db="EMBL/GenBank/DDBJ databases">
        <title>Description of an unclassified Opitutus bacterium of Verrucomicrobiota.</title>
        <authorList>
            <person name="Zhang D.-F."/>
        </authorList>
    </citation>
    <scope>NUCLEOTIDE SEQUENCE [LARGE SCALE GENOMIC DNA]</scope>
    <source>
        <strain evidence="7 8">WL0086</strain>
    </source>
</reference>
<protein>
    <submittedName>
        <fullName evidence="7">Arylsulfatase</fullName>
        <ecNumber evidence="7">3.1.6.-</ecNumber>
    </submittedName>
</protein>
<keyword evidence="5" id="KW-0732">Signal</keyword>
<evidence type="ECO:0000313" key="7">
    <source>
        <dbReference type="EMBL" id="WRQ90104.1"/>
    </source>
</evidence>
<name>A0ABZ1CEL0_9BACT</name>
<dbReference type="EMBL" id="CP139781">
    <property type="protein sequence ID" value="WRQ90104.1"/>
    <property type="molecule type" value="Genomic_DNA"/>
</dbReference>
<dbReference type="SUPFAM" id="SSF53649">
    <property type="entry name" value="Alkaline phosphatase-like"/>
    <property type="match status" value="1"/>
</dbReference>
<dbReference type="Gene3D" id="3.30.1120.10">
    <property type="match status" value="1"/>
</dbReference>
<dbReference type="GO" id="GO:0016787">
    <property type="term" value="F:hydrolase activity"/>
    <property type="evidence" value="ECO:0007669"/>
    <property type="project" value="UniProtKB-KW"/>
</dbReference>
<feature type="domain" description="Sulfatase N-terminal" evidence="6">
    <location>
        <begin position="25"/>
        <end position="424"/>
    </location>
</feature>
<dbReference type="Proteomes" id="UP000738431">
    <property type="component" value="Chromosome"/>
</dbReference>
<keyword evidence="3 7" id="KW-0378">Hydrolase</keyword>
<dbReference type="InterPro" id="IPR050738">
    <property type="entry name" value="Sulfatase"/>
</dbReference>
<proteinExistence type="inferred from homology"/>
<evidence type="ECO:0000256" key="1">
    <source>
        <dbReference type="ARBA" id="ARBA00008779"/>
    </source>
</evidence>
<dbReference type="EC" id="3.1.6.-" evidence="7"/>
<dbReference type="Gene3D" id="3.40.720.10">
    <property type="entry name" value="Alkaline Phosphatase, subunit A"/>
    <property type="match status" value="1"/>
</dbReference>
<dbReference type="InterPro" id="IPR017850">
    <property type="entry name" value="Alkaline_phosphatase_core_sf"/>
</dbReference>
<evidence type="ECO:0000256" key="5">
    <source>
        <dbReference type="SAM" id="SignalP"/>
    </source>
</evidence>
<sequence>MKPLCLLIGFLIAALTTRAAEPTRPNIVMIIADDLGYSDLGSYGGEIATPHLDQLAADGTRFTQFYNNAVCNVTRISVYTGQYPRQSTRPLLQPNTVTLAEALRAAGYATSLIGKWHLGDEAPRRPIDRGFEHSYGVLSGACNFFDPAQPDPEFYTGHPGHFRPFVRDGQPITEFPEGFYTTDAFAAEAADQIRAAVAAGRPFFVNLAYTAPHFPLQAPAADIARQRGRYAAGYAVLRERRFARQVELGIVDPDTTTLTAPDPQTSDFRYDYAVTPWAELSAAERELEERRMEVYAAMVERLDHGVGEVLAALEETGQAENTIVLFFSDNGGCASLPEATRMADYRAYNAAASSIGAVDSYEFVGPAWGWAQNAPFRRHKVWTYEGGIGTPMIVRWPGQLVPGTISSTLGHVVDLMPTLLAAAQADYGSLAEQRDAPPLAGRDLLPVWRGEESDVRAEPLCWELMGNRAVRDGRWKLVWGAGKQRWELYDLDTDRAETKDLAEHYPARAAALAAVWEHWADRVGATR</sequence>
<feature type="signal peptide" evidence="5">
    <location>
        <begin position="1"/>
        <end position="19"/>
    </location>
</feature>
<accession>A0ABZ1CEL0</accession>
<dbReference type="Pfam" id="PF00884">
    <property type="entry name" value="Sulfatase"/>
    <property type="match status" value="1"/>
</dbReference>
<evidence type="ECO:0000259" key="6">
    <source>
        <dbReference type="Pfam" id="PF00884"/>
    </source>
</evidence>
<keyword evidence="4" id="KW-0106">Calcium</keyword>
<dbReference type="PROSITE" id="PS00149">
    <property type="entry name" value="SULFATASE_2"/>
    <property type="match status" value="1"/>
</dbReference>
<organism evidence="7 8">
    <name type="scientific">Actomonas aquatica</name>
    <dbReference type="NCBI Taxonomy" id="2866162"/>
    <lineage>
        <taxon>Bacteria</taxon>
        <taxon>Pseudomonadati</taxon>
        <taxon>Verrucomicrobiota</taxon>
        <taxon>Opitutia</taxon>
        <taxon>Opitutales</taxon>
        <taxon>Opitutaceae</taxon>
        <taxon>Actomonas</taxon>
    </lineage>
</organism>
<dbReference type="PANTHER" id="PTHR42693:SF53">
    <property type="entry name" value="ENDO-4-O-SULFATASE"/>
    <property type="match status" value="1"/>
</dbReference>
<keyword evidence="2" id="KW-0479">Metal-binding</keyword>
<dbReference type="CDD" id="cd16025">
    <property type="entry name" value="PAS_like"/>
    <property type="match status" value="1"/>
</dbReference>